<feature type="compositionally biased region" description="Basic and acidic residues" evidence="11">
    <location>
        <begin position="1570"/>
        <end position="1584"/>
    </location>
</feature>
<evidence type="ECO:0000256" key="2">
    <source>
        <dbReference type="ARBA" id="ARBA00010578"/>
    </source>
</evidence>
<dbReference type="InterPro" id="IPR000873">
    <property type="entry name" value="AMP-dep_synth/lig_dom"/>
</dbReference>
<proteinExistence type="inferred from homology"/>
<protein>
    <recommendedName>
        <fullName evidence="12">Cytochrome b5 heme-binding domain-containing protein</fullName>
    </recommendedName>
</protein>
<keyword evidence="5" id="KW-0349">Heme</keyword>
<keyword evidence="6" id="KW-0812">Transmembrane</keyword>
<comment type="caution">
    <text evidence="13">The sequence shown here is derived from an EMBL/GenBank/DDBJ whole genome shotgun (WGS) entry which is preliminary data.</text>
</comment>
<evidence type="ECO:0000256" key="4">
    <source>
        <dbReference type="ARBA" id="ARBA00022483"/>
    </source>
</evidence>
<evidence type="ECO:0000313" key="14">
    <source>
        <dbReference type="Proteomes" id="UP000559027"/>
    </source>
</evidence>
<dbReference type="Pfam" id="PF13193">
    <property type="entry name" value="AMP-binding_C"/>
    <property type="match status" value="1"/>
</dbReference>
<dbReference type="SUPFAM" id="SSF56801">
    <property type="entry name" value="Acetyl-CoA synthetase-like"/>
    <property type="match status" value="1"/>
</dbReference>
<keyword evidence="3" id="KW-0813">Transport</keyword>
<evidence type="ECO:0000256" key="6">
    <source>
        <dbReference type="ARBA" id="ARBA00022692"/>
    </source>
</evidence>
<dbReference type="PRINTS" id="PR00363">
    <property type="entry name" value="CYTOCHROMEB5"/>
</dbReference>
<organism evidence="13 14">
    <name type="scientific">Leucocoprinus leucothites</name>
    <dbReference type="NCBI Taxonomy" id="201217"/>
    <lineage>
        <taxon>Eukaryota</taxon>
        <taxon>Fungi</taxon>
        <taxon>Dikarya</taxon>
        <taxon>Basidiomycota</taxon>
        <taxon>Agaricomycotina</taxon>
        <taxon>Agaricomycetes</taxon>
        <taxon>Agaricomycetidae</taxon>
        <taxon>Agaricales</taxon>
        <taxon>Agaricineae</taxon>
        <taxon>Agaricaceae</taxon>
        <taxon>Leucocoprinus</taxon>
    </lineage>
</organism>
<dbReference type="OrthoDB" id="26242at2759"/>
<dbReference type="PROSITE" id="PS50255">
    <property type="entry name" value="CYTOCHROME_B5_2"/>
    <property type="match status" value="1"/>
</dbReference>
<dbReference type="GO" id="GO:0000145">
    <property type="term" value="C:exocyst"/>
    <property type="evidence" value="ECO:0007669"/>
    <property type="project" value="InterPro"/>
</dbReference>
<keyword evidence="10" id="KW-0175">Coiled coil</keyword>
<dbReference type="FunFam" id="3.10.120.10:FF:000002">
    <property type="entry name" value="Cytochrome b5 type B"/>
    <property type="match status" value="1"/>
</dbReference>
<dbReference type="Pfam" id="PF15469">
    <property type="entry name" value="Sec5"/>
    <property type="match status" value="1"/>
</dbReference>
<keyword evidence="8" id="KW-0408">Iron</keyword>
<evidence type="ECO:0000256" key="8">
    <source>
        <dbReference type="ARBA" id="ARBA00023004"/>
    </source>
</evidence>
<dbReference type="Proteomes" id="UP000559027">
    <property type="component" value="Unassembled WGS sequence"/>
</dbReference>
<dbReference type="Gene3D" id="3.10.120.10">
    <property type="entry name" value="Cytochrome b5-like heme/steroid binding domain"/>
    <property type="match status" value="1"/>
</dbReference>
<dbReference type="PANTHER" id="PTHR13043:SF1">
    <property type="entry name" value="EXOCYST COMPLEX COMPONENT 2"/>
    <property type="match status" value="1"/>
</dbReference>
<feature type="region of interest" description="Disordered" evidence="11">
    <location>
        <begin position="1546"/>
        <end position="1584"/>
    </location>
</feature>
<dbReference type="Gene3D" id="3.40.50.12780">
    <property type="entry name" value="N-terminal domain of ligase-like"/>
    <property type="match status" value="1"/>
</dbReference>
<evidence type="ECO:0000256" key="9">
    <source>
        <dbReference type="ARBA" id="ARBA00023136"/>
    </source>
</evidence>
<feature type="domain" description="Cytochrome b5 heme-binding" evidence="12">
    <location>
        <begin position="433"/>
        <end position="512"/>
    </location>
</feature>
<feature type="coiled-coil region" evidence="10">
    <location>
        <begin position="976"/>
        <end position="1024"/>
    </location>
</feature>
<evidence type="ECO:0000256" key="3">
    <source>
        <dbReference type="ARBA" id="ARBA00022448"/>
    </source>
</evidence>
<dbReference type="InterPro" id="IPR045851">
    <property type="entry name" value="AMP-bd_C_sf"/>
</dbReference>
<evidence type="ECO:0000256" key="1">
    <source>
        <dbReference type="ARBA" id="ARBA00004370"/>
    </source>
</evidence>
<comment type="subcellular location">
    <subcellularLocation>
        <location evidence="1">Membrane</location>
    </subcellularLocation>
</comment>
<reference evidence="13 14" key="1">
    <citation type="journal article" date="2020" name="ISME J.">
        <title>Uncovering the hidden diversity of litter-decomposition mechanisms in mushroom-forming fungi.</title>
        <authorList>
            <person name="Floudas D."/>
            <person name="Bentzer J."/>
            <person name="Ahren D."/>
            <person name="Johansson T."/>
            <person name="Persson P."/>
            <person name="Tunlid A."/>
        </authorList>
    </citation>
    <scope>NUCLEOTIDE SEQUENCE [LARGE SCALE GENOMIC DNA]</scope>
    <source>
        <strain evidence="13 14">CBS 146.42</strain>
    </source>
</reference>
<dbReference type="GO" id="GO:0046872">
    <property type="term" value="F:metal ion binding"/>
    <property type="evidence" value="ECO:0007669"/>
    <property type="project" value="UniProtKB-KW"/>
</dbReference>
<dbReference type="GO" id="GO:0016020">
    <property type="term" value="C:membrane"/>
    <property type="evidence" value="ECO:0007669"/>
    <property type="project" value="UniProtKB-SubCell"/>
</dbReference>
<name>A0A8H5FVA7_9AGAR</name>
<sequence>MSFTLRLVNVQHLFAVPRIRTSTYVETLSQAFPQIRSQFPGEIQIEELPELRNLIVVDNAEEEKERLGRLKIKSMVDWREILLWREDTPEERMVTELRSSLRRDDVINLQFTRLGNLAAWTHGACIVYPSEVFDPPSIVDAVTEEKCTALHGVPTHFLGVLAEVEKRREAGEVVDFGKLRTGIAAGSPIPTDLMKSLIEKLNLRDLTVAYGMSGFLAPLYRFVDSCRSTPADPVTKRVETVGKVQPHVRAKVVDLNGEVVPVGTPGQIVVAGYWDDEAQTKQVMKKDEEGTLWMWTGDEGIMDEEGYNLFPVQIENAMTAHPAIREAAAVSIPDKKYGEVVGAWIVREPGSSISREEVRSSVAQSINPQNAPAWIWFIGEDGNPNELPKTASGKVQKHILRKWSKELAEKGVGEVVRSNDLKHFTMGGISKRVRIYTHEDVEAHNTSSSCWVSRKGKVYNITTFLKDHPGGDDVILEFAGKDVEEVMKDKMEHEHSDSAYEMLDEYLIGRLGTDATIVNDDWEATEDFHPDDTDSARDYEQNQFLDLRKPLLRQVWESNFSLGYLVDALRQMFTRTAWYVVPLFWGPITTYLFLRSVFQFTGPLPEFWTNPTLPLLYISAVPLESFVKTIGCFFAGNVIWTILEYTLHRFLFHIDEVLPDTPAFITLHFLMHGIHHYLPMDRLHHTKLPAYMREMKKYHLAHHYKNFELGFGVTSKIWDYVFNTVLRWEDVDHDLEDSVAGALMSPSGSTEGDGDPLALGSTVNVKDLDMESKAAVLITSKSFDPKAFLSTVHPNATYQDLSAGVGHLQQSIDARSEAIRVLVEDNFDRFVAVKASTDAIHTEMKEGILASQTDYASKPLRDHLKQAAQKANQVFLPVLENASRAQKLRTTLGVFERSKFFFNLPSFIIESVEAGRYDVAMRDYKKGKYMLESRSSQLLPVGISKDSAASSAAEQQQKRVLEKVWVSVEKAMGEMRNVLNTQLQDSSRSLEEQEKTLDQHKQIMEQMNKAYQNAKLTVQAELDRTRTEDSELTTLLAIQLRAAVLGLENKQPEANLGQSEGEPVWQAIFDLVKNISEVLLSSLPNFWKISKNFMQGKYKKSSSPGSRRSPTQCRTMALDCVRLYISLVSEFFLLSDIVVMLSAGSNKNMPPMLPTNVHCIATAHHLMKLSGEIHENVNDLTSMDISPEVSSGLKSLLESVKWRFADILIHTWLRDTNLFYYLEGWRTDSSNQHITRYLSQIEHFQRHLTTAAFKVAGGVDLSASVSLSKPVKQNSIPQVFVTKITKAFLDALYSFLDGLVLLASDESPIATGKMLSKEESSGTNHLDLLDLSDGDIRMLLVISNFNYLADVLIPSMLSQLEAAFGVSLLEDRQTLMVVVKELDKTLFDGYVNPKSEALKAVMRGGILDPAMDWYETPQPTEVRPYMYEVLTTLVGIHAQICSVAEPLLDRTINKLVDQLAEEGLRCFRQIKRFGMGGMLRATLEIEFMHQTLGKHITPNAAETLSNLYNKISQAYHRRAGDENFQANLDGVKRTLAETRRSTQREFLCFKQSKSSGSSSNRSYTPGSSRSGHDREGSRSRKDHK</sequence>
<keyword evidence="9" id="KW-0472">Membrane</keyword>
<dbReference type="InterPro" id="IPR029175">
    <property type="entry name" value="EXOC2/Sec5"/>
</dbReference>
<evidence type="ECO:0000256" key="7">
    <source>
        <dbReference type="ARBA" id="ARBA00022723"/>
    </source>
</evidence>
<keyword evidence="14" id="KW-1185">Reference proteome</keyword>
<dbReference type="PROSITE" id="PS00191">
    <property type="entry name" value="CYTOCHROME_B5_1"/>
    <property type="match status" value="1"/>
</dbReference>
<dbReference type="Gene3D" id="3.30.300.30">
    <property type="match status" value="1"/>
</dbReference>
<dbReference type="Pfam" id="PF00173">
    <property type="entry name" value="Cyt-b5"/>
    <property type="match status" value="1"/>
</dbReference>
<accession>A0A8H5FVA7</accession>
<dbReference type="InterPro" id="IPR001199">
    <property type="entry name" value="Cyt_B5-like_heme/steroid-bd"/>
</dbReference>
<keyword evidence="4" id="KW-0268">Exocytosis</keyword>
<dbReference type="GO" id="GO:0006887">
    <property type="term" value="P:exocytosis"/>
    <property type="evidence" value="ECO:0007669"/>
    <property type="project" value="UniProtKB-KW"/>
</dbReference>
<feature type="compositionally biased region" description="Low complexity" evidence="11">
    <location>
        <begin position="1552"/>
        <end position="1569"/>
    </location>
</feature>
<dbReference type="SUPFAM" id="SSF55856">
    <property type="entry name" value="Cytochrome b5-like heme/steroid binding domain"/>
    <property type="match status" value="1"/>
</dbReference>
<dbReference type="GO" id="GO:0006893">
    <property type="term" value="P:Golgi to plasma membrane transport"/>
    <property type="evidence" value="ECO:0007669"/>
    <property type="project" value="InterPro"/>
</dbReference>
<dbReference type="Pfam" id="PF00501">
    <property type="entry name" value="AMP-binding"/>
    <property type="match status" value="1"/>
</dbReference>
<evidence type="ECO:0000256" key="11">
    <source>
        <dbReference type="SAM" id="MobiDB-lite"/>
    </source>
</evidence>
<dbReference type="InterPro" id="IPR025110">
    <property type="entry name" value="AMP-bd_C"/>
</dbReference>
<dbReference type="InterPro" id="IPR018506">
    <property type="entry name" value="Cyt_B5_heme-BS"/>
</dbReference>
<dbReference type="GO" id="GO:0020037">
    <property type="term" value="F:heme binding"/>
    <property type="evidence" value="ECO:0007669"/>
    <property type="project" value="InterPro"/>
</dbReference>
<evidence type="ECO:0000259" key="12">
    <source>
        <dbReference type="PROSITE" id="PS50255"/>
    </source>
</evidence>
<comment type="similarity">
    <text evidence="2">Belongs to the SEC5 family.</text>
</comment>
<evidence type="ECO:0000256" key="10">
    <source>
        <dbReference type="SAM" id="Coils"/>
    </source>
</evidence>
<gene>
    <name evidence="13" type="ORF">D9756_008386</name>
</gene>
<keyword evidence="7" id="KW-0479">Metal-binding</keyword>
<dbReference type="SMART" id="SM01117">
    <property type="entry name" value="Cyt-b5"/>
    <property type="match status" value="1"/>
</dbReference>
<dbReference type="EMBL" id="JAACJO010000013">
    <property type="protein sequence ID" value="KAF5351100.1"/>
    <property type="molecule type" value="Genomic_DNA"/>
</dbReference>
<dbReference type="InterPro" id="IPR036400">
    <property type="entry name" value="Cyt_B5-like_heme/steroid_sf"/>
</dbReference>
<dbReference type="PANTHER" id="PTHR13043">
    <property type="entry name" value="EXOCYST COMPLEX COMPONENT SEC5"/>
    <property type="match status" value="1"/>
</dbReference>
<evidence type="ECO:0000256" key="5">
    <source>
        <dbReference type="ARBA" id="ARBA00022617"/>
    </source>
</evidence>
<dbReference type="InterPro" id="IPR042099">
    <property type="entry name" value="ANL_N_sf"/>
</dbReference>
<evidence type="ECO:0000313" key="13">
    <source>
        <dbReference type="EMBL" id="KAF5351100.1"/>
    </source>
</evidence>
<dbReference type="InterPro" id="IPR039481">
    <property type="entry name" value="EXOC2/Sec5_N_dom"/>
</dbReference>